<dbReference type="InterPro" id="IPR036291">
    <property type="entry name" value="NAD(P)-bd_dom_sf"/>
</dbReference>
<dbReference type="InterPro" id="IPR000873">
    <property type="entry name" value="AMP-dep_synth/lig_dom"/>
</dbReference>
<dbReference type="CDD" id="cd05235">
    <property type="entry name" value="SDR_e1"/>
    <property type="match status" value="1"/>
</dbReference>
<dbReference type="Pfam" id="PF00501">
    <property type="entry name" value="AMP-binding"/>
    <property type="match status" value="1"/>
</dbReference>
<dbReference type="CDD" id="cd12116">
    <property type="entry name" value="A_NRPS_Ta1_like"/>
    <property type="match status" value="1"/>
</dbReference>
<dbReference type="PROSITE" id="PS50075">
    <property type="entry name" value="CARRIER"/>
    <property type="match status" value="1"/>
</dbReference>
<dbReference type="SUPFAM" id="SSF56801">
    <property type="entry name" value="Acetyl-CoA synthetase-like"/>
    <property type="match status" value="1"/>
</dbReference>
<dbReference type="FunFam" id="3.30.300.30:FF:000010">
    <property type="entry name" value="Enterobactin synthetase component F"/>
    <property type="match status" value="1"/>
</dbReference>
<dbReference type="InterPro" id="IPR010080">
    <property type="entry name" value="Thioester_reductase-like_dom"/>
</dbReference>
<accession>A0A1H3UMA4</accession>
<evidence type="ECO:0000313" key="5">
    <source>
        <dbReference type="Proteomes" id="UP000199632"/>
    </source>
</evidence>
<dbReference type="SUPFAM" id="SSF53328">
    <property type="entry name" value="Formyltransferase"/>
    <property type="match status" value="1"/>
</dbReference>
<dbReference type="InterPro" id="IPR013120">
    <property type="entry name" value="FAR_NAD-bd"/>
</dbReference>
<dbReference type="Pfam" id="PF07993">
    <property type="entry name" value="NAD_binding_4"/>
    <property type="match status" value="1"/>
</dbReference>
<sequence length="1436" mass="151634">MNIVECRSAVFVGENALTVGCAERWLAAGHEIAGVASEVESVRDWARVRGIRDAERVGELGVEFDYLFSVVHLRMLPDTVLRRARLLAVNFHDGLLPVDAGLHASAWAIVRGATVHGVTWHVMTERADAGDILVQRRVAVGPDDTSWDLNTRCFAAGLDAFGELVDRLDAGTLQPVAQDLARRTYHGAADRPTLTIDWAQPAGRIAALVRATDFGAHANEFGTAKVALDDGRLLTVGGAEVTEARSTVRAGTVVAGGEGSLTVATTTHDLTLTAVASVAGLPVDLRDLVGRVLPALSEGAAFTAAQRVAVRQERAWVARLATARPMDVPYRRSAAPPSAWHHFDVPAVHDAPVAAVCAFLVRIGRGEPGDIGLRVSTGDGDGLMAPVVPFALPELNLTEYAGEVARRLDATRASGTYLRDVFVRHPRLHDVRTLDDGLPIELDLTGHPSTAGPATVLRIAVAEDGSSRWSVADSVLVEAEARALVAAFAGSAPVPAQAPAVDYPRDRCVHQLIADQVARTPDALAVTSAGQAVTYGQLHARTRELAARMAAHGVGPGDLVGVSVGRTPDLVATLLAVLRTGAAYVPLDPVYPPERIATMLDDARVRLLVTDTAPDPLVGAAAPAILHLRPAGLAIAADHPDSATPDDRAYVIYTSGSTGRPKGVQIGHRALTNFLWSMVREPGLTADDRMLAVTTVCFDIAVLELFGPLLVGGAVHLADADTARDGHALCALIERERPTVLQATPVTWKMLIAAGWRGTPGLRAWCGGEALTRDLADGLLTRAAEVWNLYGPTETTVWSTVSQVVAGAPVTLGQPVANTRLYVLDDQLRPLPVGVPGELGIGGDGVADGYLGRPVLTADRFRDDPFAAGRLYRTGDLVRRNADGQLEFLGRTDHQVKIRGFRIELGEIEAVLGAAAEVGSAVVVARRDGDEATLAAYVTPAPGQTVDIGALRLAAARRLPDYMVPATVTVLDALPLTANGKVDRGALPAPAPAAAATSSRLPETVRERQLCALFAASLGRDIGPDDDYFAAGGDSLRAVGLIGAARDAGLELSVADLFRAPTAARLAAHLDGAAAPLAPVDLAAEVSLDVVPRRRPSVSRPPRHILLTGATGFLGAFLLYELAADPAVRVTCLVRSADGLDRIRRNLHGYGLPEPIGSVDVLTGDLAGEFPLTVDADAIVHAAADVHWLRSYHQLAPTNVGGTRRILELAARSGAVVHHLSSMGVFGYGPRGAARATTTSPLPAPERLVTGYQRSKWVAEGICELARSHDIPVTIHRIARVSGASTTGACQRDDFLWRILKGCVQVGGVPADTDLAFDIVPVDHVARAIADLVREGAGGNHHHANPMPVTFAMLVGHLREDGYPLADLDRGKWTELVGTDPANAAHTLVDSFAATAWGPDHEVFLEPGPASAGCPAPDAELLQTYVEYFRRTRFLP</sequence>
<dbReference type="Gene3D" id="3.40.50.980">
    <property type="match status" value="2"/>
</dbReference>
<dbReference type="InterPro" id="IPR006162">
    <property type="entry name" value="Ppantetheine_attach_site"/>
</dbReference>
<dbReference type="SUPFAM" id="SSF50486">
    <property type="entry name" value="FMT C-terminal domain-like"/>
    <property type="match status" value="1"/>
</dbReference>
<dbReference type="Pfam" id="PF00551">
    <property type="entry name" value="Formyl_trans_N"/>
    <property type="match status" value="1"/>
</dbReference>
<keyword evidence="5" id="KW-1185">Reference proteome</keyword>
<gene>
    <name evidence="4" type="ORF">SAMN05421684_7521</name>
</gene>
<dbReference type="InterPro" id="IPR020806">
    <property type="entry name" value="PKS_PP-bd"/>
</dbReference>
<dbReference type="GO" id="GO:0043041">
    <property type="term" value="P:amino acid activation for nonribosomal peptide biosynthetic process"/>
    <property type="evidence" value="ECO:0007669"/>
    <property type="project" value="UniProtKB-ARBA"/>
</dbReference>
<dbReference type="InterPro" id="IPR020845">
    <property type="entry name" value="AMP-binding_CS"/>
</dbReference>
<dbReference type="InterPro" id="IPR025110">
    <property type="entry name" value="AMP-bd_C"/>
</dbReference>
<dbReference type="GO" id="GO:0031177">
    <property type="term" value="F:phosphopantetheine binding"/>
    <property type="evidence" value="ECO:0007669"/>
    <property type="project" value="InterPro"/>
</dbReference>
<dbReference type="STRING" id="137265.SAMN05421684_7521"/>
<dbReference type="Gene3D" id="3.40.50.720">
    <property type="entry name" value="NAD(P)-binding Rossmann-like Domain"/>
    <property type="match status" value="1"/>
</dbReference>
<dbReference type="InterPro" id="IPR010071">
    <property type="entry name" value="AA_adenyl_dom"/>
</dbReference>
<reference evidence="5" key="1">
    <citation type="submission" date="2016-10" db="EMBL/GenBank/DDBJ databases">
        <authorList>
            <person name="Varghese N."/>
            <person name="Submissions S."/>
        </authorList>
    </citation>
    <scope>NUCLEOTIDE SEQUENCE [LARGE SCALE GENOMIC DNA]</scope>
    <source>
        <strain evidence="5">DSM 44718</strain>
    </source>
</reference>
<dbReference type="InterPro" id="IPR002376">
    <property type="entry name" value="Formyl_transf_N"/>
</dbReference>
<keyword evidence="2" id="KW-0597">Phosphoprotein</keyword>
<dbReference type="Gene3D" id="3.40.50.12230">
    <property type="match status" value="1"/>
</dbReference>
<dbReference type="Pfam" id="PF00550">
    <property type="entry name" value="PP-binding"/>
    <property type="match status" value="1"/>
</dbReference>
<dbReference type="GO" id="GO:0044550">
    <property type="term" value="P:secondary metabolite biosynthetic process"/>
    <property type="evidence" value="ECO:0007669"/>
    <property type="project" value="UniProtKB-ARBA"/>
</dbReference>
<dbReference type="PROSITE" id="PS00455">
    <property type="entry name" value="AMP_BINDING"/>
    <property type="match status" value="1"/>
</dbReference>
<dbReference type="FunFam" id="3.40.50.980:FF:000001">
    <property type="entry name" value="Non-ribosomal peptide synthetase"/>
    <property type="match status" value="1"/>
</dbReference>
<dbReference type="GO" id="GO:0003824">
    <property type="term" value="F:catalytic activity"/>
    <property type="evidence" value="ECO:0007669"/>
    <property type="project" value="InterPro"/>
</dbReference>
<organism evidence="4 5">
    <name type="scientific">Asanoa ishikariensis</name>
    <dbReference type="NCBI Taxonomy" id="137265"/>
    <lineage>
        <taxon>Bacteria</taxon>
        <taxon>Bacillati</taxon>
        <taxon>Actinomycetota</taxon>
        <taxon>Actinomycetes</taxon>
        <taxon>Micromonosporales</taxon>
        <taxon>Micromonosporaceae</taxon>
        <taxon>Asanoa</taxon>
    </lineage>
</organism>
<evidence type="ECO:0000256" key="1">
    <source>
        <dbReference type="ARBA" id="ARBA00022450"/>
    </source>
</evidence>
<proteinExistence type="predicted"/>
<dbReference type="InterPro" id="IPR036477">
    <property type="entry name" value="Formyl_transf_N_sf"/>
</dbReference>
<dbReference type="PANTHER" id="PTHR44845:SF6">
    <property type="entry name" value="BETA-ALANINE-ACTIVATING ENZYME"/>
    <property type="match status" value="1"/>
</dbReference>
<dbReference type="Gene3D" id="2.30.38.10">
    <property type="entry name" value="Luciferase, Domain 3"/>
    <property type="match status" value="1"/>
</dbReference>
<dbReference type="Gene3D" id="3.30.300.30">
    <property type="match status" value="1"/>
</dbReference>
<dbReference type="InterPro" id="IPR036736">
    <property type="entry name" value="ACP-like_sf"/>
</dbReference>
<name>A0A1H3UMA4_9ACTN</name>
<dbReference type="SUPFAM" id="SSF47336">
    <property type="entry name" value="ACP-like"/>
    <property type="match status" value="1"/>
</dbReference>
<dbReference type="NCBIfam" id="TIGR01746">
    <property type="entry name" value="Thioester-redct"/>
    <property type="match status" value="1"/>
</dbReference>
<dbReference type="SMART" id="SM00823">
    <property type="entry name" value="PKS_PP"/>
    <property type="match status" value="1"/>
</dbReference>
<dbReference type="NCBIfam" id="TIGR01733">
    <property type="entry name" value="AA-adenyl-dom"/>
    <property type="match status" value="1"/>
</dbReference>
<evidence type="ECO:0000313" key="4">
    <source>
        <dbReference type="EMBL" id="SDZ63467.1"/>
    </source>
</evidence>
<feature type="domain" description="Carrier" evidence="3">
    <location>
        <begin position="1001"/>
        <end position="1074"/>
    </location>
</feature>
<dbReference type="Gene3D" id="1.10.1200.10">
    <property type="entry name" value="ACP-like"/>
    <property type="match status" value="1"/>
</dbReference>
<dbReference type="PROSITE" id="PS00012">
    <property type="entry name" value="PHOSPHOPANTETHEINE"/>
    <property type="match status" value="1"/>
</dbReference>
<dbReference type="Pfam" id="PF13193">
    <property type="entry name" value="AMP-binding_C"/>
    <property type="match status" value="1"/>
</dbReference>
<protein>
    <submittedName>
        <fullName evidence="4">Amino acid adenylation domain-containing protein/thioester reductase domain-containing protein</fullName>
    </submittedName>
</protein>
<evidence type="ECO:0000256" key="2">
    <source>
        <dbReference type="ARBA" id="ARBA00022553"/>
    </source>
</evidence>
<dbReference type="OrthoDB" id="4477213at2"/>
<evidence type="ECO:0000259" key="3">
    <source>
        <dbReference type="PROSITE" id="PS50075"/>
    </source>
</evidence>
<dbReference type="EMBL" id="FNQB01000005">
    <property type="protein sequence ID" value="SDZ63467.1"/>
    <property type="molecule type" value="Genomic_DNA"/>
</dbReference>
<dbReference type="InterPro" id="IPR009081">
    <property type="entry name" value="PP-bd_ACP"/>
</dbReference>
<keyword evidence="1" id="KW-0596">Phosphopantetheine</keyword>
<dbReference type="InterPro" id="IPR045851">
    <property type="entry name" value="AMP-bd_C_sf"/>
</dbReference>
<dbReference type="PANTHER" id="PTHR44845">
    <property type="entry name" value="CARRIER DOMAIN-CONTAINING PROTEIN"/>
    <property type="match status" value="1"/>
</dbReference>
<dbReference type="InterPro" id="IPR011034">
    <property type="entry name" value="Formyl_transferase-like_C_sf"/>
</dbReference>
<dbReference type="SUPFAM" id="SSF51735">
    <property type="entry name" value="NAD(P)-binding Rossmann-fold domains"/>
    <property type="match status" value="1"/>
</dbReference>
<dbReference type="FunFam" id="3.40.50.12780:FF:000012">
    <property type="entry name" value="Non-ribosomal peptide synthetase"/>
    <property type="match status" value="1"/>
</dbReference>
<dbReference type="Proteomes" id="UP000199632">
    <property type="component" value="Unassembled WGS sequence"/>
</dbReference>